<dbReference type="GO" id="GO:0045025">
    <property type="term" value="C:mitochondrial degradosome"/>
    <property type="evidence" value="ECO:0007669"/>
    <property type="project" value="TreeGrafter"/>
</dbReference>
<dbReference type="SUPFAM" id="SSF52540">
    <property type="entry name" value="P-loop containing nucleoside triphosphate hydrolases"/>
    <property type="match status" value="1"/>
</dbReference>
<evidence type="ECO:0000256" key="7">
    <source>
        <dbReference type="ARBA" id="ARBA00022806"/>
    </source>
</evidence>
<dbReference type="GO" id="GO:0003724">
    <property type="term" value="F:RNA helicase activity"/>
    <property type="evidence" value="ECO:0007669"/>
    <property type="project" value="UniProtKB-EC"/>
</dbReference>
<dbReference type="CDD" id="cd17913">
    <property type="entry name" value="DEXQc_Suv3"/>
    <property type="match status" value="1"/>
</dbReference>
<dbReference type="OrthoDB" id="6692397at2759"/>
<comment type="caution">
    <text evidence="13">The sequence shown here is derived from an EMBL/GenBank/DDBJ whole genome shotgun (WGS) entry which is preliminary data.</text>
</comment>
<dbReference type="Gene3D" id="1.20.272.40">
    <property type="match status" value="1"/>
</dbReference>
<dbReference type="Pfam" id="PF22527">
    <property type="entry name" value="DEXQc_Suv3"/>
    <property type="match status" value="1"/>
</dbReference>
<comment type="cofactor">
    <cofactor evidence="2">
        <name>Mg(2+)</name>
        <dbReference type="ChEBI" id="CHEBI:18420"/>
    </cofactor>
</comment>
<comment type="subcellular location">
    <subcellularLocation>
        <location evidence="3">Mitochondrion matrix</location>
    </subcellularLocation>
</comment>
<dbReference type="Gene3D" id="3.40.50.300">
    <property type="entry name" value="P-loop containing nucleotide triphosphate hydrolases"/>
    <property type="match status" value="2"/>
</dbReference>
<dbReference type="PROSITE" id="PS51194">
    <property type="entry name" value="HELICASE_CTER"/>
    <property type="match status" value="1"/>
</dbReference>
<dbReference type="Pfam" id="PF12513">
    <property type="entry name" value="SUV3_C"/>
    <property type="match status" value="1"/>
</dbReference>
<dbReference type="InterPro" id="IPR044774">
    <property type="entry name" value="Suv3_DEXQc"/>
</dbReference>
<dbReference type="Gene3D" id="1.20.58.1080">
    <property type="match status" value="1"/>
</dbReference>
<evidence type="ECO:0000256" key="11">
    <source>
        <dbReference type="ARBA" id="ARBA00047984"/>
    </source>
</evidence>
<dbReference type="EC" id="3.6.4.13" evidence="4"/>
<evidence type="ECO:0000256" key="6">
    <source>
        <dbReference type="ARBA" id="ARBA00022801"/>
    </source>
</evidence>
<organism evidence="13 14">
    <name type="scientific">Coemansia brasiliensis</name>
    <dbReference type="NCBI Taxonomy" id="2650707"/>
    <lineage>
        <taxon>Eukaryota</taxon>
        <taxon>Fungi</taxon>
        <taxon>Fungi incertae sedis</taxon>
        <taxon>Zoopagomycota</taxon>
        <taxon>Kickxellomycotina</taxon>
        <taxon>Kickxellomycetes</taxon>
        <taxon>Kickxellales</taxon>
        <taxon>Kickxellaceae</taxon>
        <taxon>Coemansia</taxon>
    </lineage>
</organism>
<dbReference type="Proteomes" id="UP001139887">
    <property type="component" value="Unassembled WGS sequence"/>
</dbReference>
<dbReference type="EMBL" id="JANBUW010000003">
    <property type="protein sequence ID" value="KAJ2852447.1"/>
    <property type="molecule type" value="Genomic_DNA"/>
</dbReference>
<keyword evidence="5" id="KW-0547">Nucleotide-binding</keyword>
<dbReference type="SMART" id="SM00490">
    <property type="entry name" value="HELICc"/>
    <property type="match status" value="1"/>
</dbReference>
<dbReference type="Pfam" id="PF00271">
    <property type="entry name" value="Helicase_C"/>
    <property type="match status" value="1"/>
</dbReference>
<evidence type="ECO:0000313" key="14">
    <source>
        <dbReference type="Proteomes" id="UP001139887"/>
    </source>
</evidence>
<name>A0A9W8IHP8_9FUNG</name>
<evidence type="ECO:0000256" key="3">
    <source>
        <dbReference type="ARBA" id="ARBA00004305"/>
    </source>
</evidence>
<dbReference type="Pfam" id="PF18147">
    <property type="entry name" value="Suv3_C_1"/>
    <property type="match status" value="1"/>
</dbReference>
<keyword evidence="7 13" id="KW-0347">Helicase</keyword>
<reference evidence="13" key="1">
    <citation type="submission" date="2022-07" db="EMBL/GenBank/DDBJ databases">
        <title>Phylogenomic reconstructions and comparative analyses of Kickxellomycotina fungi.</title>
        <authorList>
            <person name="Reynolds N.K."/>
            <person name="Stajich J.E."/>
            <person name="Barry K."/>
            <person name="Grigoriev I.V."/>
            <person name="Crous P."/>
            <person name="Smith M.E."/>
        </authorList>
    </citation>
    <scope>NUCLEOTIDE SEQUENCE</scope>
    <source>
        <strain evidence="13">NRRL 1566</strain>
    </source>
</reference>
<keyword evidence="10" id="KW-0496">Mitochondrion</keyword>
<evidence type="ECO:0000256" key="5">
    <source>
        <dbReference type="ARBA" id="ARBA00022741"/>
    </source>
</evidence>
<keyword evidence="9" id="KW-0809">Transit peptide</keyword>
<keyword evidence="6 13" id="KW-0378">Hydrolase</keyword>
<evidence type="ECO:0000256" key="2">
    <source>
        <dbReference type="ARBA" id="ARBA00001946"/>
    </source>
</evidence>
<evidence type="ECO:0000256" key="4">
    <source>
        <dbReference type="ARBA" id="ARBA00012552"/>
    </source>
</evidence>
<comment type="cofactor">
    <cofactor evidence="1">
        <name>Mn(2+)</name>
        <dbReference type="ChEBI" id="CHEBI:29035"/>
    </cofactor>
</comment>
<keyword evidence="8" id="KW-0067">ATP-binding</keyword>
<protein>
    <recommendedName>
        <fullName evidence="4">RNA helicase</fullName>
        <ecNumber evidence="4">3.6.4.13</ecNumber>
    </recommendedName>
</protein>
<dbReference type="GO" id="GO:0016787">
    <property type="term" value="F:hydrolase activity"/>
    <property type="evidence" value="ECO:0007669"/>
    <property type="project" value="UniProtKB-KW"/>
</dbReference>
<dbReference type="GO" id="GO:0000965">
    <property type="term" value="P:mitochondrial RNA 3'-end processing"/>
    <property type="evidence" value="ECO:0007669"/>
    <property type="project" value="TreeGrafter"/>
</dbReference>
<dbReference type="InterPro" id="IPR022192">
    <property type="entry name" value="SUV3_C"/>
</dbReference>
<dbReference type="InterPro" id="IPR001650">
    <property type="entry name" value="Helicase_C-like"/>
</dbReference>
<dbReference type="CDD" id="cd18805">
    <property type="entry name" value="SF2_C_suv3"/>
    <property type="match status" value="1"/>
</dbReference>
<comment type="catalytic activity">
    <reaction evidence="11">
        <text>ATP + H2O = ADP + phosphate + H(+)</text>
        <dbReference type="Rhea" id="RHEA:13065"/>
        <dbReference type="ChEBI" id="CHEBI:15377"/>
        <dbReference type="ChEBI" id="CHEBI:15378"/>
        <dbReference type="ChEBI" id="CHEBI:30616"/>
        <dbReference type="ChEBI" id="CHEBI:43474"/>
        <dbReference type="ChEBI" id="CHEBI:456216"/>
        <dbReference type="EC" id="3.6.4.13"/>
    </reaction>
</comment>
<accession>A0A9W8IHP8</accession>
<gene>
    <name evidence="13" type="primary">SUV3</name>
    <name evidence="13" type="ORF">IWW36_000334</name>
</gene>
<dbReference type="FunFam" id="3.40.50.300:FF:000957">
    <property type="entry name" value="ATP-dependent RNA helicase SUV3L, mitochondrial"/>
    <property type="match status" value="1"/>
</dbReference>
<dbReference type="AlphaFoldDB" id="A0A9W8IHP8"/>
<dbReference type="PANTHER" id="PTHR12131">
    <property type="entry name" value="ATP-DEPENDENT RNA AND DNA HELICASE"/>
    <property type="match status" value="1"/>
</dbReference>
<dbReference type="FunFam" id="3.40.50.300:FF:000269">
    <property type="entry name" value="ATP-dependent RNA helicase SUPV3L1, mitochondrial"/>
    <property type="match status" value="1"/>
</dbReference>
<dbReference type="PANTHER" id="PTHR12131:SF1">
    <property type="entry name" value="ATP-DEPENDENT RNA HELICASE SUPV3L1, MITOCHONDRIAL-RELATED"/>
    <property type="match status" value="1"/>
</dbReference>
<evidence type="ECO:0000256" key="8">
    <source>
        <dbReference type="ARBA" id="ARBA00022840"/>
    </source>
</evidence>
<dbReference type="InterPro" id="IPR041082">
    <property type="entry name" value="Suv3_C_1"/>
</dbReference>
<dbReference type="GO" id="GO:0005759">
    <property type="term" value="C:mitochondrial matrix"/>
    <property type="evidence" value="ECO:0007669"/>
    <property type="project" value="UniProtKB-SubCell"/>
</dbReference>
<evidence type="ECO:0000256" key="1">
    <source>
        <dbReference type="ARBA" id="ARBA00001936"/>
    </source>
</evidence>
<dbReference type="InterPro" id="IPR055206">
    <property type="entry name" value="DEXQc_SUV3"/>
</dbReference>
<feature type="domain" description="Helicase C-terminal" evidence="12">
    <location>
        <begin position="396"/>
        <end position="557"/>
    </location>
</feature>
<evidence type="ECO:0000259" key="12">
    <source>
        <dbReference type="PROSITE" id="PS51194"/>
    </source>
</evidence>
<dbReference type="InterPro" id="IPR014001">
    <property type="entry name" value="Helicase_ATP-bd"/>
</dbReference>
<evidence type="ECO:0000256" key="9">
    <source>
        <dbReference type="ARBA" id="ARBA00022946"/>
    </source>
</evidence>
<dbReference type="GO" id="GO:0005524">
    <property type="term" value="F:ATP binding"/>
    <property type="evidence" value="ECO:0007669"/>
    <property type="project" value="UniProtKB-KW"/>
</dbReference>
<dbReference type="InterPro" id="IPR050699">
    <property type="entry name" value="RNA-DNA_Helicase"/>
</dbReference>
<dbReference type="SMART" id="SM00487">
    <property type="entry name" value="DEXDc"/>
    <property type="match status" value="1"/>
</dbReference>
<dbReference type="InterPro" id="IPR027417">
    <property type="entry name" value="P-loop_NTPase"/>
</dbReference>
<proteinExistence type="predicted"/>
<evidence type="ECO:0000313" key="13">
    <source>
        <dbReference type="EMBL" id="KAJ2852447.1"/>
    </source>
</evidence>
<evidence type="ECO:0000256" key="10">
    <source>
        <dbReference type="ARBA" id="ARBA00023128"/>
    </source>
</evidence>
<sequence>MRWSLAAATLRSGNLASADLALFLKPSSRIAFGSQLYHTTRICERGTTKFRKRQEKVLKAKQKNAKLPDFGEKFEIGGREGAAGSKNHSNDTIRLTKAELEWPLDADIDEKFAAKIRQERLNTFCRSKDARRRCAYFGITDEQFSHWSEEFSKAVLNEKVERMKPKALVHLLVRNRLQGLDNYIVNQFFAFLESEAPHVITDLKYLREITDLRYPQEWTPSARTAKRRVIMHVGPTNSGKTYHALQRLKESRMGFYCSPLRLLAYEVYNRMSAAGISCSLITGEERIYPSYDTQSIKPVGYTADQIPISQVISCTIEMLPPNSVDVAVVDEIQMISDRQRGWAWTNALLSINALELHLCGEPSAVPLVKRICAILDEKVEVREYKRLGELEVSSKSLEGKWENIQKGDCVATFSRKNIYDIKKTIEAATKMKCAVIYGGLPPESRVKQAELFNDPNSGYDVLVASDAVGMGINLSIKRMVFTSLSKFDGDVVRPISVSQTRQIGGRAGRFSSGNEIGTVVAMESSDVEKLTKSMNTIPPELDAAGIKPTTAMIEMFSHQFPRVPFSQLWGMFRDICNVEDHYFLCSFDDQEEVATVIEKLPLSVSERYQLIYAPVNARDEIMRHCLLQYARAIAYKRECLVDKVIRLPEKPPKNRDDIKLLESWHRGITLYMWLSYHFMSIFPQLQQAAAIKEECENAIQSGLVGLGVNKKVKNVSNDGKDIRKALGLI</sequence>
<keyword evidence="14" id="KW-1185">Reference proteome</keyword>